<feature type="compositionally biased region" description="Basic and acidic residues" evidence="5">
    <location>
        <begin position="14"/>
        <end position="23"/>
    </location>
</feature>
<keyword evidence="4 6" id="KW-0472">Membrane</keyword>
<feature type="transmembrane region" description="Helical" evidence="6">
    <location>
        <begin position="67"/>
        <end position="89"/>
    </location>
</feature>
<dbReference type="EMBL" id="CP012672">
    <property type="protein sequence ID" value="AUX33949.1"/>
    <property type="molecule type" value="Genomic_DNA"/>
</dbReference>
<name>A0A4P2QUA6_SORCE</name>
<evidence type="ECO:0000313" key="8">
    <source>
        <dbReference type="Proteomes" id="UP000295497"/>
    </source>
</evidence>
<keyword evidence="2 6" id="KW-0812">Transmembrane</keyword>
<evidence type="ECO:0000313" key="7">
    <source>
        <dbReference type="EMBL" id="AUX33949.1"/>
    </source>
</evidence>
<evidence type="ECO:0000256" key="4">
    <source>
        <dbReference type="ARBA" id="ARBA00023136"/>
    </source>
</evidence>
<feature type="region of interest" description="Disordered" evidence="5">
    <location>
        <begin position="1"/>
        <end position="23"/>
    </location>
</feature>
<dbReference type="Proteomes" id="UP000295497">
    <property type="component" value="Chromosome"/>
</dbReference>
<evidence type="ECO:0008006" key="9">
    <source>
        <dbReference type="Google" id="ProtNLM"/>
    </source>
</evidence>
<comment type="subcellular location">
    <subcellularLocation>
        <location evidence="1">Membrane</location>
        <topology evidence="1">Multi-pass membrane protein</topology>
    </subcellularLocation>
</comment>
<evidence type="ECO:0000256" key="2">
    <source>
        <dbReference type="ARBA" id="ARBA00022692"/>
    </source>
</evidence>
<organism evidence="7 8">
    <name type="scientific">Sorangium cellulosum</name>
    <name type="common">Polyangium cellulosum</name>
    <dbReference type="NCBI Taxonomy" id="56"/>
    <lineage>
        <taxon>Bacteria</taxon>
        <taxon>Pseudomonadati</taxon>
        <taxon>Myxococcota</taxon>
        <taxon>Polyangia</taxon>
        <taxon>Polyangiales</taxon>
        <taxon>Polyangiaceae</taxon>
        <taxon>Sorangium</taxon>
    </lineage>
</organism>
<gene>
    <name evidence="7" type="ORF">SOCE836_061170</name>
</gene>
<feature type="compositionally biased region" description="Polar residues" evidence="5">
    <location>
        <begin position="1"/>
        <end position="12"/>
    </location>
</feature>
<evidence type="ECO:0000256" key="3">
    <source>
        <dbReference type="ARBA" id="ARBA00022989"/>
    </source>
</evidence>
<feature type="transmembrane region" description="Helical" evidence="6">
    <location>
        <begin position="109"/>
        <end position="131"/>
    </location>
</feature>
<evidence type="ECO:0000256" key="5">
    <source>
        <dbReference type="SAM" id="MobiDB-lite"/>
    </source>
</evidence>
<dbReference type="RefSeq" id="WP_129577239.1">
    <property type="nucleotide sequence ID" value="NZ_CP012672.1"/>
</dbReference>
<evidence type="ECO:0000256" key="6">
    <source>
        <dbReference type="SAM" id="Phobius"/>
    </source>
</evidence>
<protein>
    <recommendedName>
        <fullName evidence="9">GTPase</fullName>
    </recommendedName>
</protein>
<reference evidence="7 8" key="1">
    <citation type="submission" date="2015-09" db="EMBL/GenBank/DDBJ databases">
        <title>Sorangium comparison.</title>
        <authorList>
            <person name="Zaburannyi N."/>
            <person name="Bunk B."/>
            <person name="Overmann J."/>
            <person name="Mueller R."/>
        </authorList>
    </citation>
    <scope>NUCLEOTIDE SEQUENCE [LARGE SCALE GENOMIC DNA]</scope>
    <source>
        <strain evidence="7 8">So ce836</strain>
    </source>
</reference>
<dbReference type="InterPro" id="IPR021147">
    <property type="entry name" value="DUF697"/>
</dbReference>
<keyword evidence="3 6" id="KW-1133">Transmembrane helix</keyword>
<dbReference type="GO" id="GO:0016020">
    <property type="term" value="C:membrane"/>
    <property type="evidence" value="ECO:0007669"/>
    <property type="project" value="UniProtKB-SubCell"/>
</dbReference>
<sequence length="202" mass="21693">MASETVYTTQVNEPGKKEFKEEIKTETSDGVKYETKHEYKVESKPTPSAKDAYARASQAESIIHRNVLWALGAGIVPIPVFDIVSITGVQVKMLKELSDLYGVSFTSSLAKKIVGSLLTGLGSVGLGSAIGFSISKFLPVIGTTLGAVSVPVFAGAFTHATGKIFMMHFESGGTLLDFDPHAMRAHFNLEYEKAKAAAPRVH</sequence>
<proteinExistence type="predicted"/>
<evidence type="ECO:0000256" key="1">
    <source>
        <dbReference type="ARBA" id="ARBA00004141"/>
    </source>
</evidence>
<dbReference type="Pfam" id="PF05128">
    <property type="entry name" value="DUF697"/>
    <property type="match status" value="1"/>
</dbReference>
<feature type="transmembrane region" description="Helical" evidence="6">
    <location>
        <begin position="137"/>
        <end position="157"/>
    </location>
</feature>
<dbReference type="AlphaFoldDB" id="A0A4P2QUA6"/>
<accession>A0A4P2QUA6</accession>